<name>A0A9P1INP9_9PELO</name>
<gene>
    <name evidence="2" type="ORF">CAMP_LOCUS11008</name>
</gene>
<organism evidence="2 3">
    <name type="scientific">Caenorhabditis angaria</name>
    <dbReference type="NCBI Taxonomy" id="860376"/>
    <lineage>
        <taxon>Eukaryota</taxon>
        <taxon>Metazoa</taxon>
        <taxon>Ecdysozoa</taxon>
        <taxon>Nematoda</taxon>
        <taxon>Chromadorea</taxon>
        <taxon>Rhabditida</taxon>
        <taxon>Rhabditina</taxon>
        <taxon>Rhabditomorpha</taxon>
        <taxon>Rhabditoidea</taxon>
        <taxon>Rhabditidae</taxon>
        <taxon>Peloderinae</taxon>
        <taxon>Caenorhabditis</taxon>
    </lineage>
</organism>
<reference evidence="2" key="1">
    <citation type="submission" date="2022-11" db="EMBL/GenBank/DDBJ databases">
        <authorList>
            <person name="Kikuchi T."/>
        </authorList>
    </citation>
    <scope>NUCLEOTIDE SEQUENCE</scope>
    <source>
        <strain evidence="2">PS1010</strain>
    </source>
</reference>
<accession>A0A9P1INP9</accession>
<feature type="signal peptide" evidence="1">
    <location>
        <begin position="1"/>
        <end position="17"/>
    </location>
</feature>
<feature type="chain" id="PRO_5040400220" evidence="1">
    <location>
        <begin position="18"/>
        <end position="286"/>
    </location>
</feature>
<dbReference type="EMBL" id="CANHGI010000004">
    <property type="protein sequence ID" value="CAI5448371.1"/>
    <property type="molecule type" value="Genomic_DNA"/>
</dbReference>
<proteinExistence type="predicted"/>
<dbReference type="AlphaFoldDB" id="A0A9P1INP9"/>
<dbReference type="Proteomes" id="UP001152747">
    <property type="component" value="Unassembled WGS sequence"/>
</dbReference>
<sequence length="286" mass="34162">MYLFILFLFSFQICILSLKDWDFITREVFNKYMNLRKYDDPSTVLVTGFTTSGKNQDDVFISVEKRYKHARTMRVLLQPWYIYGLKHINPNLVEFRVASYKAEFIMKYTITNPKKDKYWFILAEQRYEDQQLLKDYKNNYLDILRPKVESMDPWNTEMRKNLGYLLNQLLQIDNLTDIITNRYRINGIGGTIKPTLSELAEHLRLVTGDLRKSSVYNFIIGRENIQFSMKVKKYDGTSYVYHYRLVKVVGEGWLFDEEFNDGEHLTDKIVTNKNLDVLRWGDNIRN</sequence>
<keyword evidence="1" id="KW-0732">Signal</keyword>
<evidence type="ECO:0000256" key="1">
    <source>
        <dbReference type="SAM" id="SignalP"/>
    </source>
</evidence>
<evidence type="ECO:0000313" key="2">
    <source>
        <dbReference type="EMBL" id="CAI5448371.1"/>
    </source>
</evidence>
<comment type="caution">
    <text evidence="2">The sequence shown here is derived from an EMBL/GenBank/DDBJ whole genome shotgun (WGS) entry which is preliminary data.</text>
</comment>
<evidence type="ECO:0000313" key="3">
    <source>
        <dbReference type="Proteomes" id="UP001152747"/>
    </source>
</evidence>
<keyword evidence="3" id="KW-1185">Reference proteome</keyword>
<protein>
    <submittedName>
        <fullName evidence="2">Uncharacterized protein</fullName>
    </submittedName>
</protein>